<evidence type="ECO:0000256" key="1">
    <source>
        <dbReference type="SAM" id="MobiDB-lite"/>
    </source>
</evidence>
<dbReference type="EMBL" id="KY774314">
    <property type="protein sequence ID" value="ART30911.1"/>
    <property type="molecule type" value="Genomic_DNA"/>
</dbReference>
<feature type="compositionally biased region" description="Acidic residues" evidence="1">
    <location>
        <begin position="1"/>
        <end position="19"/>
    </location>
</feature>
<evidence type="ECO:0000313" key="2">
    <source>
        <dbReference type="EMBL" id="ART30911.1"/>
    </source>
</evidence>
<feature type="region of interest" description="Disordered" evidence="1">
    <location>
        <begin position="1"/>
        <end position="50"/>
    </location>
</feature>
<feature type="compositionally biased region" description="Basic and acidic residues" evidence="1">
    <location>
        <begin position="32"/>
        <end position="41"/>
    </location>
</feature>
<accession>A0A1Y0B0L2</accession>
<reference evidence="2" key="1">
    <citation type="submission" date="2017-03" db="EMBL/GenBank/DDBJ databases">
        <title>The mitochondrial genome of the carnivorous plant Utricularia reniformis (Lentibulariaceae): structure, comparative analysis and evolutionary landmarks.</title>
        <authorList>
            <person name="Silva S.R."/>
            <person name="Alvarenga D.O."/>
            <person name="Michael T.P."/>
            <person name="Miranda V.F.O."/>
            <person name="Varani A.M."/>
        </authorList>
    </citation>
    <scope>NUCLEOTIDE SEQUENCE</scope>
</reference>
<keyword evidence="2" id="KW-0496">Mitochondrion</keyword>
<sequence length="70" mass="7966">MEEGNVDGSESEGSDDDQMNTEVGKRWSALESGKHARDRQGKKMIKRNHEKPGIHIALMLSPLIFHLQFF</sequence>
<organism evidence="2">
    <name type="scientific">Utricularia reniformis</name>
    <dbReference type="NCBI Taxonomy" id="192314"/>
    <lineage>
        <taxon>Eukaryota</taxon>
        <taxon>Viridiplantae</taxon>
        <taxon>Streptophyta</taxon>
        <taxon>Embryophyta</taxon>
        <taxon>Tracheophyta</taxon>
        <taxon>Spermatophyta</taxon>
        <taxon>Magnoliopsida</taxon>
        <taxon>eudicotyledons</taxon>
        <taxon>Gunneridae</taxon>
        <taxon>Pentapetalae</taxon>
        <taxon>asterids</taxon>
        <taxon>lamiids</taxon>
        <taxon>Lamiales</taxon>
        <taxon>Lentibulariaceae</taxon>
        <taxon>Utricularia</taxon>
    </lineage>
</organism>
<geneLocation type="mitochondrion" evidence="2"/>
<gene>
    <name evidence="2" type="ORF">AEK19_MT0660</name>
</gene>
<dbReference type="AlphaFoldDB" id="A0A1Y0B0L2"/>
<protein>
    <submittedName>
        <fullName evidence="2">Uncharacterized protein</fullName>
    </submittedName>
</protein>
<proteinExistence type="predicted"/>
<name>A0A1Y0B0L2_9LAMI</name>